<comment type="caution">
    <text evidence="2">The sequence shown here is derived from an EMBL/GenBank/DDBJ whole genome shotgun (WGS) entry which is preliminary data.</text>
</comment>
<reference evidence="2 3" key="1">
    <citation type="journal article" date="2021" name="Sci. Rep.">
        <title>Genome sequencing of the multicellular alga Astrephomene provides insights into convergent evolution of germ-soma differentiation.</title>
        <authorList>
            <person name="Yamashita S."/>
            <person name="Yamamoto K."/>
            <person name="Matsuzaki R."/>
            <person name="Suzuki S."/>
            <person name="Yamaguchi H."/>
            <person name="Hirooka S."/>
            <person name="Minakuchi Y."/>
            <person name="Miyagishima S."/>
            <person name="Kawachi M."/>
            <person name="Toyoda A."/>
            <person name="Nozaki H."/>
        </authorList>
    </citation>
    <scope>NUCLEOTIDE SEQUENCE [LARGE SCALE GENOMIC DNA]</scope>
    <source>
        <strain evidence="2 3">NIES-4017</strain>
    </source>
</reference>
<protein>
    <submittedName>
        <fullName evidence="2">Uncharacterized protein</fullName>
    </submittedName>
</protein>
<dbReference type="Pfam" id="PF05755">
    <property type="entry name" value="REF"/>
    <property type="match status" value="1"/>
</dbReference>
<sequence length="266" mass="28927">MAEENGKLKHFGFVHDYSQKLVSGAAFLEGAYKKAKPLVPQPVQPLVAKVEDAVLAYAAPAVTKASDQAEKLLRNTDEQVDQLYMATGKFLSQTRELTAANIDVFRGAFDKYYQLVRTTADYLAAKVGGDMAVQRGREVVMQALDKAKEMATDPDTAVRTVYDAWAQFAAIPAVAKMLDTAAPVTHKGFETFIAAHDKLVASQLYKRSLTLGASTLGWATTTVPYKLGAQYLYPLVQPVADPALEKVSKSTYVNAALKYWAPQAAA</sequence>
<accession>A0AAD3DGL5</accession>
<comment type="similarity">
    <text evidence="1">Belongs to the REF/SRPP family.</text>
</comment>
<evidence type="ECO:0000313" key="2">
    <source>
        <dbReference type="EMBL" id="GFR40313.1"/>
    </source>
</evidence>
<dbReference type="Proteomes" id="UP001054857">
    <property type="component" value="Unassembled WGS sequence"/>
</dbReference>
<evidence type="ECO:0000256" key="1">
    <source>
        <dbReference type="ARBA" id="ARBA00009737"/>
    </source>
</evidence>
<dbReference type="AlphaFoldDB" id="A0AAD3DGL5"/>
<keyword evidence="3" id="KW-1185">Reference proteome</keyword>
<organism evidence="2 3">
    <name type="scientific">Astrephomene gubernaculifera</name>
    <dbReference type="NCBI Taxonomy" id="47775"/>
    <lineage>
        <taxon>Eukaryota</taxon>
        <taxon>Viridiplantae</taxon>
        <taxon>Chlorophyta</taxon>
        <taxon>core chlorophytes</taxon>
        <taxon>Chlorophyceae</taxon>
        <taxon>CS clade</taxon>
        <taxon>Chlamydomonadales</taxon>
        <taxon>Astrephomenaceae</taxon>
        <taxon>Astrephomene</taxon>
    </lineage>
</organism>
<gene>
    <name evidence="2" type="ORF">Agub_g848</name>
</gene>
<name>A0AAD3DGL5_9CHLO</name>
<proteinExistence type="inferred from homology"/>
<dbReference type="EMBL" id="BMAR01000001">
    <property type="protein sequence ID" value="GFR40313.1"/>
    <property type="molecule type" value="Genomic_DNA"/>
</dbReference>
<dbReference type="InterPro" id="IPR008802">
    <property type="entry name" value="REF"/>
</dbReference>
<evidence type="ECO:0000313" key="3">
    <source>
        <dbReference type="Proteomes" id="UP001054857"/>
    </source>
</evidence>